<dbReference type="Gene3D" id="1.20.1740.10">
    <property type="entry name" value="Amino acid/polyamine transporter I"/>
    <property type="match status" value="1"/>
</dbReference>
<organism evidence="7 8">
    <name type="scientific">Exophiala bonariae</name>
    <dbReference type="NCBI Taxonomy" id="1690606"/>
    <lineage>
        <taxon>Eukaryota</taxon>
        <taxon>Fungi</taxon>
        <taxon>Dikarya</taxon>
        <taxon>Ascomycota</taxon>
        <taxon>Pezizomycotina</taxon>
        <taxon>Eurotiomycetes</taxon>
        <taxon>Chaetothyriomycetidae</taxon>
        <taxon>Chaetothyriales</taxon>
        <taxon>Herpotrichiellaceae</taxon>
        <taxon>Exophiala</taxon>
    </lineage>
</organism>
<sequence length="522" mass="57054">MDSNHSSKGVGVAANIDPHDLKEDISHNEDTLRTVELSTLGLAQETERDIGPIDIICVGWNICNSWAGVAATLALTIAQGGSVTVIYGVIVCFLMVGCSGLTMAELSSVYPTAGGQYHWTSILTPAKPSRVLSYICGITNVYAWISTTAGIAIIIPQVILGIVIFWQPEYVPQTWHYFLLYQGINLLSCVHNIFTLKKTMWVNDVSFVVTLAGFFTIIVTCLARAPTKQSTELVWTNFVNENGWSNGIGFLTGMISPNYMYAGIDGAIHLAEECRNPGRVVPRAIISTLTIGFTTSFTFAVAMTYCIQDFDAVIGTSTGVPIYEIWYQATRSRTAATVFMAILLTAAVVALIAVQQTASRLTWSFARDNALIGSKWIGNIHPSLGVPVWALVANNAIVFIIGCIFLGSSTAFNAFIGTGLILQQLTYAIPAALLMYRKRSTRFLPSNRPFRLFNPFGWVVNFFTVAFAIVVLIFYDFPVILPVTGSNMNYTSAVIGVMAIFAAINWVIHARKVYHGPRLAEF</sequence>
<evidence type="ECO:0000256" key="3">
    <source>
        <dbReference type="ARBA" id="ARBA00022692"/>
    </source>
</evidence>
<dbReference type="PIRSF" id="PIRSF006060">
    <property type="entry name" value="AA_transporter"/>
    <property type="match status" value="1"/>
</dbReference>
<feature type="transmembrane region" description="Helical" evidence="6">
    <location>
        <begin position="335"/>
        <end position="354"/>
    </location>
</feature>
<evidence type="ECO:0000313" key="8">
    <source>
        <dbReference type="Proteomes" id="UP001358417"/>
    </source>
</evidence>
<evidence type="ECO:0000313" key="7">
    <source>
        <dbReference type="EMBL" id="KAK5045055.1"/>
    </source>
</evidence>
<feature type="transmembrane region" description="Helical" evidence="6">
    <location>
        <begin position="414"/>
        <end position="436"/>
    </location>
</feature>
<proteinExistence type="predicted"/>
<protein>
    <recommendedName>
        <fullName evidence="9">Amino acid permease/ SLC12A domain-containing protein</fullName>
    </recommendedName>
</protein>
<dbReference type="RefSeq" id="XP_064700694.1">
    <property type="nucleotide sequence ID" value="XM_064853740.1"/>
</dbReference>
<feature type="transmembrane region" description="Helical" evidence="6">
    <location>
        <begin position="284"/>
        <end position="305"/>
    </location>
</feature>
<feature type="transmembrane region" description="Helical" evidence="6">
    <location>
        <begin position="141"/>
        <end position="166"/>
    </location>
</feature>
<feature type="transmembrane region" description="Helical" evidence="6">
    <location>
        <begin position="85"/>
        <end position="104"/>
    </location>
</feature>
<evidence type="ECO:0008006" key="9">
    <source>
        <dbReference type="Google" id="ProtNLM"/>
    </source>
</evidence>
<dbReference type="Pfam" id="PF13520">
    <property type="entry name" value="AA_permease_2"/>
    <property type="match status" value="1"/>
</dbReference>
<keyword evidence="8" id="KW-1185">Reference proteome</keyword>
<keyword evidence="2" id="KW-0813">Transport</keyword>
<feature type="transmembrane region" description="Helical" evidence="6">
    <location>
        <begin position="384"/>
        <end position="408"/>
    </location>
</feature>
<gene>
    <name evidence="7" type="ORF">LTR84_010203</name>
</gene>
<name>A0AAV9MXI5_9EURO</name>
<evidence type="ECO:0000256" key="6">
    <source>
        <dbReference type="SAM" id="Phobius"/>
    </source>
</evidence>
<dbReference type="AlphaFoldDB" id="A0AAV9MXI5"/>
<dbReference type="EMBL" id="JAVRRD010000040">
    <property type="protein sequence ID" value="KAK5045055.1"/>
    <property type="molecule type" value="Genomic_DNA"/>
</dbReference>
<dbReference type="GO" id="GO:0022857">
    <property type="term" value="F:transmembrane transporter activity"/>
    <property type="evidence" value="ECO:0007669"/>
    <property type="project" value="InterPro"/>
</dbReference>
<evidence type="ECO:0000256" key="2">
    <source>
        <dbReference type="ARBA" id="ARBA00022448"/>
    </source>
</evidence>
<keyword evidence="3 6" id="KW-0812">Transmembrane</keyword>
<feature type="transmembrane region" description="Helical" evidence="6">
    <location>
        <begin position="487"/>
        <end position="508"/>
    </location>
</feature>
<reference evidence="7 8" key="1">
    <citation type="submission" date="2023-08" db="EMBL/GenBank/DDBJ databases">
        <title>Black Yeasts Isolated from many extreme environments.</title>
        <authorList>
            <person name="Coleine C."/>
            <person name="Stajich J.E."/>
            <person name="Selbmann L."/>
        </authorList>
    </citation>
    <scope>NUCLEOTIDE SEQUENCE [LARGE SCALE GENOMIC DNA]</scope>
    <source>
        <strain evidence="7 8">CCFEE 5792</strain>
    </source>
</reference>
<feature type="transmembrane region" description="Helical" evidence="6">
    <location>
        <begin position="200"/>
        <end position="223"/>
    </location>
</feature>
<keyword evidence="5 6" id="KW-0472">Membrane</keyword>
<dbReference type="GO" id="GO:0016020">
    <property type="term" value="C:membrane"/>
    <property type="evidence" value="ECO:0007669"/>
    <property type="project" value="UniProtKB-SubCell"/>
</dbReference>
<dbReference type="GeneID" id="89978361"/>
<dbReference type="PANTHER" id="PTHR45649:SF19">
    <property type="entry name" value="TRANSPORTER, PUTATIVE (EUROFUNG)-RELATED"/>
    <property type="match status" value="1"/>
</dbReference>
<evidence type="ECO:0000256" key="5">
    <source>
        <dbReference type="ARBA" id="ARBA00023136"/>
    </source>
</evidence>
<dbReference type="InterPro" id="IPR002293">
    <property type="entry name" value="AA/rel_permease1"/>
</dbReference>
<evidence type="ECO:0000256" key="1">
    <source>
        <dbReference type="ARBA" id="ARBA00004141"/>
    </source>
</evidence>
<keyword evidence="4 6" id="KW-1133">Transmembrane helix</keyword>
<feature type="transmembrane region" description="Helical" evidence="6">
    <location>
        <begin position="178"/>
        <end position="194"/>
    </location>
</feature>
<feature type="transmembrane region" description="Helical" evidence="6">
    <location>
        <begin position="456"/>
        <end position="475"/>
    </location>
</feature>
<evidence type="ECO:0000256" key="4">
    <source>
        <dbReference type="ARBA" id="ARBA00022989"/>
    </source>
</evidence>
<dbReference type="PANTHER" id="PTHR45649">
    <property type="entry name" value="AMINO-ACID PERMEASE BAT1"/>
    <property type="match status" value="1"/>
</dbReference>
<dbReference type="Proteomes" id="UP001358417">
    <property type="component" value="Unassembled WGS sequence"/>
</dbReference>
<comment type="caution">
    <text evidence="7">The sequence shown here is derived from an EMBL/GenBank/DDBJ whole genome shotgun (WGS) entry which is preliminary data.</text>
</comment>
<accession>A0AAV9MXI5</accession>
<comment type="subcellular location">
    <subcellularLocation>
        <location evidence="1">Membrane</location>
        <topology evidence="1">Multi-pass membrane protein</topology>
    </subcellularLocation>
</comment>